<sequence>MGSYREEKEIIKKEQENIGRTWIACVWSFLVSMTGGLTLGWWEYKHHPTNSQLWMVPFSLILLVTPVIIWFSVFSSAICDSRGGESQRVTSLNNSVCDPER</sequence>
<gene>
    <name evidence="2" type="ORF">CFOL_v3_34193</name>
</gene>
<dbReference type="AlphaFoldDB" id="A0A1Q3DED5"/>
<dbReference type="PANTHER" id="PTHR35165">
    <property type="entry name" value="OS08G0113900 PROTEIN"/>
    <property type="match status" value="1"/>
</dbReference>
<proteinExistence type="predicted"/>
<protein>
    <submittedName>
        <fullName evidence="2">Uncharacterized protein</fullName>
    </submittedName>
</protein>
<dbReference type="InParanoid" id="A0A1Q3DED5"/>
<evidence type="ECO:0000313" key="3">
    <source>
        <dbReference type="Proteomes" id="UP000187406"/>
    </source>
</evidence>
<dbReference type="PANTHER" id="PTHR35165:SF1">
    <property type="entry name" value="OS04G0577375 PROTEIN"/>
    <property type="match status" value="1"/>
</dbReference>
<name>A0A1Q3DED5_CEPFO</name>
<comment type="caution">
    <text evidence="2">The sequence shown here is derived from an EMBL/GenBank/DDBJ whole genome shotgun (WGS) entry which is preliminary data.</text>
</comment>
<keyword evidence="1" id="KW-0472">Membrane</keyword>
<dbReference type="Proteomes" id="UP000187406">
    <property type="component" value="Unassembled WGS sequence"/>
</dbReference>
<feature type="transmembrane region" description="Helical" evidence="1">
    <location>
        <begin position="54"/>
        <end position="78"/>
    </location>
</feature>
<keyword evidence="1" id="KW-0812">Transmembrane</keyword>
<dbReference type="Pfam" id="PF16594">
    <property type="entry name" value="ATP-synt_Z"/>
    <property type="match status" value="1"/>
</dbReference>
<dbReference type="InterPro" id="IPR032238">
    <property type="entry name" value="ATP-synth_Z"/>
</dbReference>
<keyword evidence="3" id="KW-1185">Reference proteome</keyword>
<reference evidence="3" key="1">
    <citation type="submission" date="2016-04" db="EMBL/GenBank/DDBJ databases">
        <title>Cephalotus genome sequencing.</title>
        <authorList>
            <person name="Fukushima K."/>
            <person name="Hasebe M."/>
            <person name="Fang X."/>
        </authorList>
    </citation>
    <scope>NUCLEOTIDE SEQUENCE [LARGE SCALE GENOMIC DNA]</scope>
    <source>
        <strain evidence="3">cv. St1</strain>
    </source>
</reference>
<evidence type="ECO:0000256" key="1">
    <source>
        <dbReference type="SAM" id="Phobius"/>
    </source>
</evidence>
<evidence type="ECO:0000313" key="2">
    <source>
        <dbReference type="EMBL" id="GAV90789.1"/>
    </source>
</evidence>
<dbReference type="OrthoDB" id="1423823at2759"/>
<feature type="transmembrane region" description="Helical" evidence="1">
    <location>
        <begin position="21"/>
        <end position="42"/>
    </location>
</feature>
<organism evidence="2 3">
    <name type="scientific">Cephalotus follicularis</name>
    <name type="common">Albany pitcher plant</name>
    <dbReference type="NCBI Taxonomy" id="3775"/>
    <lineage>
        <taxon>Eukaryota</taxon>
        <taxon>Viridiplantae</taxon>
        <taxon>Streptophyta</taxon>
        <taxon>Embryophyta</taxon>
        <taxon>Tracheophyta</taxon>
        <taxon>Spermatophyta</taxon>
        <taxon>Magnoliopsida</taxon>
        <taxon>eudicotyledons</taxon>
        <taxon>Gunneridae</taxon>
        <taxon>Pentapetalae</taxon>
        <taxon>rosids</taxon>
        <taxon>fabids</taxon>
        <taxon>Oxalidales</taxon>
        <taxon>Cephalotaceae</taxon>
        <taxon>Cephalotus</taxon>
    </lineage>
</organism>
<keyword evidence="1" id="KW-1133">Transmembrane helix</keyword>
<dbReference type="EMBL" id="BDDD01006613">
    <property type="protein sequence ID" value="GAV90789.1"/>
    <property type="molecule type" value="Genomic_DNA"/>
</dbReference>
<accession>A0A1Q3DED5</accession>